<evidence type="ECO:0000313" key="2">
    <source>
        <dbReference type="Proteomes" id="UP000463051"/>
    </source>
</evidence>
<keyword evidence="2" id="KW-1185">Reference proteome</keyword>
<protein>
    <submittedName>
        <fullName evidence="1">Uncharacterized protein</fullName>
    </submittedName>
</protein>
<proteinExistence type="predicted"/>
<dbReference type="Proteomes" id="UP000463051">
    <property type="component" value="Unassembled WGS sequence"/>
</dbReference>
<comment type="caution">
    <text evidence="1">The sequence shown here is derived from an EMBL/GenBank/DDBJ whole genome shotgun (WGS) entry which is preliminary data.</text>
</comment>
<name>A0A7X2H9E8_9BACL</name>
<accession>A0A7X2H9E8</accession>
<dbReference type="AlphaFoldDB" id="A0A7X2H9E8"/>
<dbReference type="EMBL" id="WJXB01000008">
    <property type="protein sequence ID" value="MRN55293.1"/>
    <property type="molecule type" value="Genomic_DNA"/>
</dbReference>
<evidence type="ECO:0000313" key="1">
    <source>
        <dbReference type="EMBL" id="MRN55293.1"/>
    </source>
</evidence>
<organism evidence="1 2">
    <name type="scientific">Paenibacillus monticola</name>
    <dbReference type="NCBI Taxonomy" id="2666075"/>
    <lineage>
        <taxon>Bacteria</taxon>
        <taxon>Bacillati</taxon>
        <taxon>Bacillota</taxon>
        <taxon>Bacilli</taxon>
        <taxon>Bacillales</taxon>
        <taxon>Paenibacillaceae</taxon>
        <taxon>Paenibacillus</taxon>
    </lineage>
</organism>
<gene>
    <name evidence="1" type="ORF">GJB61_20125</name>
</gene>
<dbReference type="RefSeq" id="WP_154120809.1">
    <property type="nucleotide sequence ID" value="NZ_WJXB01000008.1"/>
</dbReference>
<sequence length="273" mass="30146">MIKSKTITMVLLSVLLMLVSRVQVLASSSSIELTPSIKAAFDLTAASAESSVRVKLNGLYSDLSTLKVQYDSREEQIRTLHYNNEQALIIVRQHIKEIDSSKVNGLETTVNHTKQRYQPLFDQYSALSRRITIAKSLKDKTLNTVLNAQGDAMKILVQLAREDIRGKQAQLKVAKDARTKKIAAARKTLSGIESPQTSIKSQKSIVTSLNKRLSADWSDFKAAIRKQSPTLTSQSLSSLLSGYGQISASKQKIIELEQKVTIVISTTSKQIGL</sequence>
<reference evidence="1 2" key="1">
    <citation type="submission" date="2019-11" db="EMBL/GenBank/DDBJ databases">
        <title>Paenibacillus monticola sp. nov., a novel PGPR strain isolated from mountain sample in China.</title>
        <authorList>
            <person name="Zhao Q."/>
            <person name="Li H.-P."/>
            <person name="Zhang J.-L."/>
        </authorList>
    </citation>
    <scope>NUCLEOTIDE SEQUENCE [LARGE SCALE GENOMIC DNA]</scope>
    <source>
        <strain evidence="1 2">LC-T2</strain>
    </source>
</reference>